<evidence type="ECO:0000313" key="8">
    <source>
        <dbReference type="Ensembl" id="ENSSFOP00015062323.1"/>
    </source>
</evidence>
<dbReference type="SUPFAM" id="SSF52540">
    <property type="entry name" value="P-loop containing nucleoside triphosphate hydrolases"/>
    <property type="match status" value="1"/>
</dbReference>
<dbReference type="CDD" id="cd06799">
    <property type="entry name" value="PDZ_MPP3-MPP4-MPP7-like"/>
    <property type="match status" value="1"/>
</dbReference>
<dbReference type="Gene3D" id="1.10.287.650">
    <property type="entry name" value="L27 domain"/>
    <property type="match status" value="1"/>
</dbReference>
<dbReference type="InterPro" id="IPR020590">
    <property type="entry name" value="Guanylate_kinase_CS"/>
</dbReference>
<reference evidence="8" key="3">
    <citation type="submission" date="2025-09" db="UniProtKB">
        <authorList>
            <consortium name="Ensembl"/>
        </authorList>
    </citation>
    <scope>IDENTIFICATION</scope>
</reference>
<dbReference type="PROSITE" id="PS51022">
    <property type="entry name" value="L27"/>
    <property type="match status" value="1"/>
</dbReference>
<dbReference type="PANTHER" id="PTHR23122">
    <property type="entry name" value="MEMBRANE-ASSOCIATED GUANYLATE KINASE MAGUK"/>
    <property type="match status" value="1"/>
</dbReference>
<dbReference type="CDD" id="cd00071">
    <property type="entry name" value="GMPK"/>
    <property type="match status" value="1"/>
</dbReference>
<evidence type="ECO:0000256" key="3">
    <source>
        <dbReference type="PROSITE-ProRule" id="PRU00192"/>
    </source>
</evidence>
<dbReference type="Gene3D" id="3.40.50.300">
    <property type="entry name" value="P-loop containing nucleotide triphosphate hydrolases"/>
    <property type="match status" value="1"/>
</dbReference>
<dbReference type="Ensembl" id="ENSSFOT00015054480.1">
    <property type="protein sequence ID" value="ENSSFOP00015062323.1"/>
    <property type="gene ID" value="ENSSFOG00015017618.2"/>
</dbReference>
<evidence type="ECO:0000259" key="4">
    <source>
        <dbReference type="PROSITE" id="PS50002"/>
    </source>
</evidence>
<dbReference type="InterPro" id="IPR036892">
    <property type="entry name" value="L27_dom_sf"/>
</dbReference>
<keyword evidence="2 3" id="KW-0728">SH3 domain</keyword>
<evidence type="ECO:0000313" key="9">
    <source>
        <dbReference type="Proteomes" id="UP000694397"/>
    </source>
</evidence>
<keyword evidence="9" id="KW-1185">Reference proteome</keyword>
<dbReference type="SMART" id="SM00072">
    <property type="entry name" value="GuKc"/>
    <property type="match status" value="1"/>
</dbReference>
<dbReference type="InterPro" id="IPR050716">
    <property type="entry name" value="MAGUK"/>
</dbReference>
<dbReference type="SUPFAM" id="SSF50156">
    <property type="entry name" value="PDZ domain-like"/>
    <property type="match status" value="1"/>
</dbReference>
<dbReference type="InterPro" id="IPR004172">
    <property type="entry name" value="L27_dom"/>
</dbReference>
<dbReference type="SUPFAM" id="SSF50044">
    <property type="entry name" value="SH3-domain"/>
    <property type="match status" value="1"/>
</dbReference>
<feature type="domain" description="L27" evidence="7">
    <location>
        <begin position="69"/>
        <end position="139"/>
    </location>
</feature>
<dbReference type="FunFam" id="3.30.63.10:FF:000002">
    <property type="entry name" value="Guanylate kinase 1"/>
    <property type="match status" value="1"/>
</dbReference>
<dbReference type="SUPFAM" id="SSF101288">
    <property type="entry name" value="L27 domain"/>
    <property type="match status" value="1"/>
</dbReference>
<dbReference type="PROSITE" id="PS50002">
    <property type="entry name" value="SH3"/>
    <property type="match status" value="1"/>
</dbReference>
<dbReference type="PROSITE" id="PS50106">
    <property type="entry name" value="PDZ"/>
    <property type="match status" value="1"/>
</dbReference>
<dbReference type="SMART" id="SM00326">
    <property type="entry name" value="SH3"/>
    <property type="match status" value="1"/>
</dbReference>
<accession>A0A8C9VMR8</accession>
<dbReference type="PROSITE" id="PS00856">
    <property type="entry name" value="GUANYLATE_KINASE_1"/>
    <property type="match status" value="1"/>
</dbReference>
<organism evidence="8 9">
    <name type="scientific">Scleropages formosus</name>
    <name type="common">Asian bonytongue</name>
    <name type="synonym">Osteoglossum formosum</name>
    <dbReference type="NCBI Taxonomy" id="113540"/>
    <lineage>
        <taxon>Eukaryota</taxon>
        <taxon>Metazoa</taxon>
        <taxon>Chordata</taxon>
        <taxon>Craniata</taxon>
        <taxon>Vertebrata</taxon>
        <taxon>Euteleostomi</taxon>
        <taxon>Actinopterygii</taxon>
        <taxon>Neopterygii</taxon>
        <taxon>Teleostei</taxon>
        <taxon>Osteoglossocephala</taxon>
        <taxon>Osteoglossomorpha</taxon>
        <taxon>Osteoglossiformes</taxon>
        <taxon>Osteoglossidae</taxon>
        <taxon>Scleropages</taxon>
    </lineage>
</organism>
<evidence type="ECO:0000256" key="2">
    <source>
        <dbReference type="ARBA" id="ARBA00022443"/>
    </source>
</evidence>
<dbReference type="AlphaFoldDB" id="A0A8C9VMR8"/>
<evidence type="ECO:0000259" key="5">
    <source>
        <dbReference type="PROSITE" id="PS50052"/>
    </source>
</evidence>
<feature type="domain" description="PDZ" evidence="6">
    <location>
        <begin position="156"/>
        <end position="237"/>
    </location>
</feature>
<dbReference type="Pfam" id="PF00625">
    <property type="entry name" value="Guanylate_kin"/>
    <property type="match status" value="1"/>
</dbReference>
<dbReference type="Pfam" id="PF02828">
    <property type="entry name" value="L27"/>
    <property type="match status" value="1"/>
</dbReference>
<dbReference type="GeneTree" id="ENSGT00940000156444"/>
<dbReference type="InterPro" id="IPR036034">
    <property type="entry name" value="PDZ_sf"/>
</dbReference>
<dbReference type="InterPro" id="IPR008144">
    <property type="entry name" value="Guanylate_kin-like_dom"/>
</dbReference>
<feature type="domain" description="SH3" evidence="4">
    <location>
        <begin position="244"/>
        <end position="314"/>
    </location>
</feature>
<evidence type="ECO:0000259" key="7">
    <source>
        <dbReference type="PROSITE" id="PS51022"/>
    </source>
</evidence>
<reference evidence="8 9" key="1">
    <citation type="submission" date="2019-04" db="EMBL/GenBank/DDBJ databases">
        <authorList>
            <consortium name="Wellcome Sanger Institute Data Sharing"/>
        </authorList>
    </citation>
    <scope>NUCLEOTIDE SEQUENCE [LARGE SCALE GENOMIC DNA]</scope>
</reference>
<reference evidence="8" key="2">
    <citation type="submission" date="2025-08" db="UniProtKB">
        <authorList>
            <consortium name="Ensembl"/>
        </authorList>
    </citation>
    <scope>IDENTIFICATION</scope>
</reference>
<proteinExistence type="inferred from homology"/>
<dbReference type="SMART" id="SM00569">
    <property type="entry name" value="L27"/>
    <property type="match status" value="2"/>
</dbReference>
<dbReference type="InterPro" id="IPR001478">
    <property type="entry name" value="PDZ"/>
</dbReference>
<evidence type="ECO:0000256" key="1">
    <source>
        <dbReference type="ARBA" id="ARBA00007014"/>
    </source>
</evidence>
<comment type="similarity">
    <text evidence="1">Belongs to the MAGUK family.</text>
</comment>
<sequence length="612" mass="68937">ASGGSLNPSSETWTATVSTLKQSLGAEPAMSPELHEDGLTEILASVVEEVKLSIGRDVNGADVLYSLLNAPWLQSLLKVTDGLQQQKTTPDATPLMAGVRRAATPSPEARELYRLLRDPHLQAFLSAHDTVARKDYEPMLPPLPDSLPDDEEAVRIVCLVKNNQPLGATIKRDELTGEIFVARVIHGGLADRSGLLYAGDKLIEVNGQPVEGMEPEQVIEILAHSHGTIMFKLVPMSDRPVNSQTLLYVRAMLDYNPRQDPAIPCADAGMAFRRGDVLEIVDQTDGLWWQARKMPSLSACAGLIPSAELLRRKQRELWWSQPFQPHTCTTTCDMVLITVYLFHTDPDTFESAGFRRSMRLSRRKSHSNHSQSCYSRCPSSCYSILANPYEEVVRHRRHPQDKPRLVALMGPSGVGVNELRRRLIAMDPNTFQGPVPHTTRPRKHHEEWGREYHFIGRELFENMVYNHRFLEYGEYRGHLYGTSINAIKSVLDSGKICVVDIEPHGIRVVRTHELRAYIIFVKPPSAARMKLTRTNARITAAGYVNRPFREEDFQEIEEEGARMESQHCHFFDHLIVNDGLQDSCVQLLAAVKRAQDEPQWVPASWLRPTDVS</sequence>
<evidence type="ECO:0000259" key="6">
    <source>
        <dbReference type="PROSITE" id="PS50106"/>
    </source>
</evidence>
<dbReference type="Gene3D" id="2.30.30.40">
    <property type="entry name" value="SH3 Domains"/>
    <property type="match status" value="1"/>
</dbReference>
<dbReference type="InterPro" id="IPR014775">
    <property type="entry name" value="L27_C"/>
</dbReference>
<protein>
    <submittedName>
        <fullName evidence="8">MAGUK p55 scaffold protein 4</fullName>
    </submittedName>
</protein>
<dbReference type="InterPro" id="IPR008145">
    <property type="entry name" value="GK/Ca_channel_bsu"/>
</dbReference>
<dbReference type="Gene3D" id="2.30.42.10">
    <property type="match status" value="1"/>
</dbReference>
<dbReference type="OrthoDB" id="439127at2759"/>
<dbReference type="PROSITE" id="PS50052">
    <property type="entry name" value="GUANYLATE_KINASE_2"/>
    <property type="match status" value="1"/>
</dbReference>
<dbReference type="Proteomes" id="UP000694397">
    <property type="component" value="Chromosome 12"/>
</dbReference>
<dbReference type="InterPro" id="IPR001452">
    <property type="entry name" value="SH3_domain"/>
</dbReference>
<name>A0A8C9VMR8_SCLFO</name>
<gene>
    <name evidence="8" type="primary">MPP4</name>
</gene>
<dbReference type="InterPro" id="IPR027417">
    <property type="entry name" value="P-loop_NTPase"/>
</dbReference>
<dbReference type="SMART" id="SM00228">
    <property type="entry name" value="PDZ"/>
    <property type="match status" value="1"/>
</dbReference>
<dbReference type="Pfam" id="PF00595">
    <property type="entry name" value="PDZ"/>
    <property type="match status" value="1"/>
</dbReference>
<feature type="domain" description="Guanylate kinase-like" evidence="5">
    <location>
        <begin position="403"/>
        <end position="592"/>
    </location>
</feature>
<dbReference type="InterPro" id="IPR036028">
    <property type="entry name" value="SH3-like_dom_sf"/>
</dbReference>